<dbReference type="AlphaFoldDB" id="D3S1Q3"/>
<dbReference type="OrthoDB" id="84782at2157"/>
<dbReference type="GeneID" id="8777667"/>
<name>D3S1Q3_FERPA</name>
<organism evidence="1 2">
    <name type="scientific">Ferroglobus placidus (strain DSM 10642 / AEDII12DO)</name>
    <dbReference type="NCBI Taxonomy" id="589924"/>
    <lineage>
        <taxon>Archaea</taxon>
        <taxon>Methanobacteriati</taxon>
        <taxon>Methanobacteriota</taxon>
        <taxon>Archaeoglobi</taxon>
        <taxon>Archaeoglobales</taxon>
        <taxon>Archaeoglobaceae</taxon>
        <taxon>Ferroglobus</taxon>
    </lineage>
</organism>
<sequence>MSWDREKFRRMFPNLYREIESAKVPDVLDHLERCKTEEEAIEIIDYFEKRGEITKEFANFLKSNKALLRSLIGTREAGEYERWGLR</sequence>
<dbReference type="InterPro" id="IPR018662">
    <property type="entry name" value="DUF2095"/>
</dbReference>
<dbReference type="KEGG" id="fpl:Ferp_0173"/>
<keyword evidence="2" id="KW-1185">Reference proteome</keyword>
<dbReference type="HOGENOM" id="CLU_2534488_0_0_2"/>
<protein>
    <recommendedName>
        <fullName evidence="3">DUF2095 domain-containing protein</fullName>
    </recommendedName>
</protein>
<proteinExistence type="predicted"/>
<dbReference type="Proteomes" id="UP000002613">
    <property type="component" value="Chromosome"/>
</dbReference>
<evidence type="ECO:0000313" key="2">
    <source>
        <dbReference type="Proteomes" id="UP000002613"/>
    </source>
</evidence>
<dbReference type="STRING" id="589924.Ferp_0173"/>
<dbReference type="RefSeq" id="WP_012964707.1">
    <property type="nucleotide sequence ID" value="NC_013849.1"/>
</dbReference>
<evidence type="ECO:0000313" key="1">
    <source>
        <dbReference type="EMBL" id="ADC64360.1"/>
    </source>
</evidence>
<gene>
    <name evidence="1" type="ordered locus">Ferp_0173</name>
</gene>
<reference evidence="1 2" key="2">
    <citation type="journal article" date="2011" name="Stand. Genomic Sci.">
        <title>Complete genome sequence of Ferroglobus placidus AEDII12DO.</title>
        <authorList>
            <person name="Anderson I."/>
            <person name="Risso C."/>
            <person name="Holmes D."/>
            <person name="Lucas S."/>
            <person name="Copeland A."/>
            <person name="Lapidus A."/>
            <person name="Cheng J.F."/>
            <person name="Bruce D."/>
            <person name="Goodwin L."/>
            <person name="Pitluck S."/>
            <person name="Saunders E."/>
            <person name="Brettin T."/>
            <person name="Detter J.C."/>
            <person name="Han C."/>
            <person name="Tapia R."/>
            <person name="Larimer F."/>
            <person name="Land M."/>
            <person name="Hauser L."/>
            <person name="Woyke T."/>
            <person name="Lovley D."/>
            <person name="Kyrpides N."/>
            <person name="Ivanova N."/>
        </authorList>
    </citation>
    <scope>NUCLEOTIDE SEQUENCE [LARGE SCALE GENOMIC DNA]</scope>
    <source>
        <strain evidence="2">DSM 10642 / AEDII12DO</strain>
    </source>
</reference>
<dbReference type="Pfam" id="PF09868">
    <property type="entry name" value="DUF2095"/>
    <property type="match status" value="1"/>
</dbReference>
<dbReference type="PaxDb" id="589924-Ferp_0173"/>
<evidence type="ECO:0008006" key="3">
    <source>
        <dbReference type="Google" id="ProtNLM"/>
    </source>
</evidence>
<dbReference type="eggNOG" id="arCOG05763">
    <property type="taxonomic scope" value="Archaea"/>
</dbReference>
<reference evidence="2" key="1">
    <citation type="submission" date="2010-02" db="EMBL/GenBank/DDBJ databases">
        <title>Complete sequence of Ferroglobus placidus DSM 10642.</title>
        <authorList>
            <consortium name="US DOE Joint Genome Institute"/>
            <person name="Lucas S."/>
            <person name="Copeland A."/>
            <person name="Lapidus A."/>
            <person name="Cheng J.-F."/>
            <person name="Bruce D."/>
            <person name="Goodwin L."/>
            <person name="Pitluck S."/>
            <person name="Saunders E."/>
            <person name="Brettin T."/>
            <person name="Detter J.C."/>
            <person name="Han C."/>
            <person name="Tapia R."/>
            <person name="Larimer F."/>
            <person name="Land M."/>
            <person name="Hauser L."/>
            <person name="Kyrpides N."/>
            <person name="Ivanova N."/>
            <person name="Holmes D."/>
            <person name="Lovley D."/>
            <person name="Kyrpides N."/>
            <person name="Anderson I.J."/>
            <person name="Woyke T."/>
        </authorList>
    </citation>
    <scope>NUCLEOTIDE SEQUENCE [LARGE SCALE GENOMIC DNA]</scope>
    <source>
        <strain evidence="2">DSM 10642 / AEDII12DO</strain>
    </source>
</reference>
<dbReference type="EMBL" id="CP001899">
    <property type="protein sequence ID" value="ADC64360.1"/>
    <property type="molecule type" value="Genomic_DNA"/>
</dbReference>
<accession>D3S1Q3</accession>